<evidence type="ECO:0000259" key="2">
    <source>
        <dbReference type="Pfam" id="PF25912"/>
    </source>
</evidence>
<feature type="region of interest" description="Disordered" evidence="1">
    <location>
        <begin position="95"/>
        <end position="114"/>
    </location>
</feature>
<dbReference type="OrthoDB" id="322296at2157"/>
<sequence>MSETVSSLPSRPLTERELQSLDDATAYCRDPDTGEEYIIVYISENSVSALGYEDRRDGWVQFHSRDTEFSEEAAQNLDDEIKGWTQARYGRQIDAGDLRMTGPYDPTPERDEAKEMPWEVKQGLEPEYDCPDCGFHESGLTKSPQDYLQHLRKAHGYDDGEAMEILNG</sequence>
<evidence type="ECO:0000256" key="1">
    <source>
        <dbReference type="SAM" id="MobiDB-lite"/>
    </source>
</evidence>
<reference evidence="3" key="1">
    <citation type="submission" date="2016-09" db="EMBL/GenBank/DDBJ databases">
        <title>A plasmid goes viral.</title>
        <authorList>
            <person name="Erdmann S."/>
            <person name="Tschitschko B."/>
            <person name="Cavicchioli R."/>
        </authorList>
    </citation>
    <scope>NUCLEOTIDE SEQUENCE</scope>
    <source>
        <strain evidence="3">HLS1</strain>
        <plasmid evidence="3">pR1SE2</plasmid>
    </source>
</reference>
<evidence type="ECO:0000313" key="3">
    <source>
        <dbReference type="EMBL" id="ASK38176.1"/>
    </source>
</evidence>
<organism evidence="3">
    <name type="scientific">Halorubrum lacusprofundi</name>
    <dbReference type="NCBI Taxonomy" id="2247"/>
    <lineage>
        <taxon>Archaea</taxon>
        <taxon>Methanobacteriati</taxon>
        <taxon>Methanobacteriota</taxon>
        <taxon>Stenosarchaea group</taxon>
        <taxon>Halobacteria</taxon>
        <taxon>Halobacteriales</taxon>
        <taxon>Haloferacaceae</taxon>
        <taxon>Halorubrum</taxon>
    </lineage>
</organism>
<proteinExistence type="predicted"/>
<feature type="domain" description="DUF7964" evidence="2">
    <location>
        <begin position="5"/>
        <end position="84"/>
    </location>
</feature>
<dbReference type="Pfam" id="PF25912">
    <property type="entry name" value="DUF7964"/>
    <property type="match status" value="1"/>
</dbReference>
<keyword evidence="3" id="KW-0614">Plasmid</keyword>
<protein>
    <recommendedName>
        <fullName evidence="2">DUF7964 domain-containing protein</fullName>
    </recommendedName>
</protein>
<accession>A0A220SWU0</accession>
<dbReference type="AlphaFoldDB" id="A0A220SWU0"/>
<dbReference type="InterPro" id="IPR058270">
    <property type="entry name" value="DUF7964"/>
</dbReference>
<dbReference type="RefSeq" id="WP_088901318.1">
    <property type="nucleotide sequence ID" value="NZ_JAXGGM010000012.1"/>
</dbReference>
<geneLocation type="plasmid" evidence="3">
    <name>pR1SE2</name>
</geneLocation>
<dbReference type="EMBL" id="KX906370">
    <property type="protein sequence ID" value="ASK38176.1"/>
    <property type="molecule type" value="Genomic_DNA"/>
</dbReference>
<name>A0A220SWU0_9EURY</name>